<evidence type="ECO:0000256" key="1">
    <source>
        <dbReference type="SAM" id="Coils"/>
    </source>
</evidence>
<comment type="caution">
    <text evidence="2">The sequence shown here is derived from an EMBL/GenBank/DDBJ whole genome shotgun (WGS) entry which is preliminary data.</text>
</comment>
<sequence>MQRIKATIYPHWRFEKLCTADERRGTLLFRNNKGEESVEESYGSQCTKKDGSYMNDEARAIGERIEEIEQQDESSRVLSQNDSIAQVFGKEKPGRVHGVGFGPTPIQLEETQRKLLELQAKLEGEKLKRKAMEDEAAAENKKMKAMEGALIYLFQQQGEELPPDIAAGMSFVE</sequence>
<reference evidence="2 3" key="1">
    <citation type="submission" date="2019-01" db="EMBL/GenBank/DDBJ databases">
        <title>Sequencing of cultivated peanut Arachis hypogaea provides insights into genome evolution and oil improvement.</title>
        <authorList>
            <person name="Chen X."/>
        </authorList>
    </citation>
    <scope>NUCLEOTIDE SEQUENCE [LARGE SCALE GENOMIC DNA]</scope>
    <source>
        <strain evidence="3">cv. Fuhuasheng</strain>
        <tissue evidence="2">Leaves</tissue>
    </source>
</reference>
<name>A0A445AQ63_ARAHY</name>
<keyword evidence="3" id="KW-1185">Reference proteome</keyword>
<dbReference type="InterPro" id="IPR004252">
    <property type="entry name" value="Probable_transposase_24"/>
</dbReference>
<dbReference type="AlphaFoldDB" id="A0A445AQ63"/>
<dbReference type="EMBL" id="SDMP01000011">
    <property type="protein sequence ID" value="RYR28551.1"/>
    <property type="molecule type" value="Genomic_DNA"/>
</dbReference>
<accession>A0A445AQ63</accession>
<protein>
    <submittedName>
        <fullName evidence="2">Uncharacterized protein</fullName>
    </submittedName>
</protein>
<keyword evidence="1" id="KW-0175">Coiled coil</keyword>
<organism evidence="2 3">
    <name type="scientific">Arachis hypogaea</name>
    <name type="common">Peanut</name>
    <dbReference type="NCBI Taxonomy" id="3818"/>
    <lineage>
        <taxon>Eukaryota</taxon>
        <taxon>Viridiplantae</taxon>
        <taxon>Streptophyta</taxon>
        <taxon>Embryophyta</taxon>
        <taxon>Tracheophyta</taxon>
        <taxon>Spermatophyta</taxon>
        <taxon>Magnoliopsida</taxon>
        <taxon>eudicotyledons</taxon>
        <taxon>Gunneridae</taxon>
        <taxon>Pentapetalae</taxon>
        <taxon>rosids</taxon>
        <taxon>fabids</taxon>
        <taxon>Fabales</taxon>
        <taxon>Fabaceae</taxon>
        <taxon>Papilionoideae</taxon>
        <taxon>50 kb inversion clade</taxon>
        <taxon>dalbergioids sensu lato</taxon>
        <taxon>Dalbergieae</taxon>
        <taxon>Pterocarpus clade</taxon>
        <taxon>Arachis</taxon>
    </lineage>
</organism>
<feature type="coiled-coil region" evidence="1">
    <location>
        <begin position="108"/>
        <end position="149"/>
    </location>
</feature>
<dbReference type="Proteomes" id="UP000289738">
    <property type="component" value="Chromosome B01"/>
</dbReference>
<gene>
    <name evidence="2" type="ORF">Ahy_B01g052694</name>
</gene>
<dbReference type="Pfam" id="PF03004">
    <property type="entry name" value="Transposase_24"/>
    <property type="match status" value="1"/>
</dbReference>
<evidence type="ECO:0000313" key="2">
    <source>
        <dbReference type="EMBL" id="RYR28551.1"/>
    </source>
</evidence>
<evidence type="ECO:0000313" key="3">
    <source>
        <dbReference type="Proteomes" id="UP000289738"/>
    </source>
</evidence>
<proteinExistence type="predicted"/>